<dbReference type="GO" id="GO:0060397">
    <property type="term" value="P:growth hormone receptor signaling pathway via JAK-STAT"/>
    <property type="evidence" value="ECO:0007669"/>
    <property type="project" value="TreeGrafter"/>
</dbReference>
<dbReference type="InterPro" id="IPR041155">
    <property type="entry name" value="FERM_F1"/>
</dbReference>
<accession>A0A8T2JCV2</accession>
<dbReference type="InterPro" id="IPR000299">
    <property type="entry name" value="FERM_domain"/>
</dbReference>
<protein>
    <recommendedName>
        <fullName evidence="1">FERM domain-containing protein</fullName>
    </recommendedName>
</protein>
<keyword evidence="3" id="KW-1185">Reference proteome</keyword>
<proteinExistence type="predicted"/>
<sequence>MSLCQCAVKHSESDMEGCSFTPAGLRVYLYWSNGKEHYVTYTQGEITAEEICIQISQRLGITPLCYTFFALFDVQGKYWYSPNHVFTVTKEIKLFLHFRMRYYFRNWHGMNEKESVVFRNVPKSRDSCEDKNRVEQAGAILDLASFEYLFEQGKFDFVNDVVSLKDFWIEQDIHRFK</sequence>
<comment type="caution">
    <text evidence="2">The sequence shown here is derived from an EMBL/GenBank/DDBJ whole genome shotgun (WGS) entry which is preliminary data.</text>
</comment>
<feature type="non-terminal residue" evidence="2">
    <location>
        <position position="1"/>
    </location>
</feature>
<evidence type="ECO:0000313" key="3">
    <source>
        <dbReference type="Proteomes" id="UP000812440"/>
    </source>
</evidence>
<dbReference type="GO" id="GO:0035556">
    <property type="term" value="P:intracellular signal transduction"/>
    <property type="evidence" value="ECO:0007669"/>
    <property type="project" value="TreeGrafter"/>
</dbReference>
<dbReference type="Pfam" id="PF18379">
    <property type="entry name" value="FERM_F1"/>
    <property type="match status" value="1"/>
</dbReference>
<dbReference type="Proteomes" id="UP000812440">
    <property type="component" value="Chromosome 3"/>
</dbReference>
<evidence type="ECO:0000313" key="2">
    <source>
        <dbReference type="EMBL" id="KAG8441324.1"/>
    </source>
</evidence>
<name>A0A8T2JCV2_9PIPI</name>
<dbReference type="PANTHER" id="PTHR45807">
    <property type="entry name" value="TYROSINE-PROTEIN KINASE HOPSCOTCH"/>
    <property type="match status" value="1"/>
</dbReference>
<dbReference type="AlphaFoldDB" id="A0A8T2JCV2"/>
<dbReference type="Pfam" id="PF18377">
    <property type="entry name" value="FERM_F2"/>
    <property type="match status" value="1"/>
</dbReference>
<dbReference type="GO" id="GO:0005829">
    <property type="term" value="C:cytosol"/>
    <property type="evidence" value="ECO:0007669"/>
    <property type="project" value="TreeGrafter"/>
</dbReference>
<reference evidence="2" key="1">
    <citation type="thesis" date="2020" institute="ProQuest LLC" country="789 East Eisenhower Parkway, Ann Arbor, MI, USA">
        <title>Comparative Genomics and Chromosome Evolution.</title>
        <authorList>
            <person name="Mudd A.B."/>
        </authorList>
    </citation>
    <scope>NUCLEOTIDE SEQUENCE</scope>
    <source>
        <strain evidence="2">Female2</strain>
        <tissue evidence="2">Blood</tissue>
    </source>
</reference>
<dbReference type="OrthoDB" id="9899544at2759"/>
<dbReference type="InterPro" id="IPR051286">
    <property type="entry name" value="JAK"/>
</dbReference>
<dbReference type="InterPro" id="IPR041046">
    <property type="entry name" value="FERM_F2"/>
</dbReference>
<dbReference type="GO" id="GO:0019221">
    <property type="term" value="P:cytokine-mediated signaling pathway"/>
    <property type="evidence" value="ECO:0007669"/>
    <property type="project" value="TreeGrafter"/>
</dbReference>
<dbReference type="GO" id="GO:0004715">
    <property type="term" value="F:non-membrane spanning protein tyrosine kinase activity"/>
    <property type="evidence" value="ECO:0007669"/>
    <property type="project" value="TreeGrafter"/>
</dbReference>
<dbReference type="GO" id="GO:0005131">
    <property type="term" value="F:growth hormone receptor binding"/>
    <property type="evidence" value="ECO:0007669"/>
    <property type="project" value="TreeGrafter"/>
</dbReference>
<gene>
    <name evidence="2" type="ORF">GDO86_006889</name>
</gene>
<evidence type="ECO:0000259" key="1">
    <source>
        <dbReference type="PROSITE" id="PS50057"/>
    </source>
</evidence>
<organism evidence="2 3">
    <name type="scientific">Hymenochirus boettgeri</name>
    <name type="common">Congo dwarf clawed frog</name>
    <dbReference type="NCBI Taxonomy" id="247094"/>
    <lineage>
        <taxon>Eukaryota</taxon>
        <taxon>Metazoa</taxon>
        <taxon>Chordata</taxon>
        <taxon>Craniata</taxon>
        <taxon>Vertebrata</taxon>
        <taxon>Euteleostomi</taxon>
        <taxon>Amphibia</taxon>
        <taxon>Batrachia</taxon>
        <taxon>Anura</taxon>
        <taxon>Pipoidea</taxon>
        <taxon>Pipidae</taxon>
        <taxon>Pipinae</taxon>
        <taxon>Hymenochirus</taxon>
    </lineage>
</organism>
<dbReference type="PANTHER" id="PTHR45807:SF6">
    <property type="entry name" value="NON-RECEPTOR TYROSINE-PROTEIN KINASE TYK2"/>
    <property type="match status" value="1"/>
</dbReference>
<dbReference type="EMBL" id="JAACNH010000006">
    <property type="protein sequence ID" value="KAG8441324.1"/>
    <property type="molecule type" value="Genomic_DNA"/>
</dbReference>
<dbReference type="PROSITE" id="PS50057">
    <property type="entry name" value="FERM_3"/>
    <property type="match status" value="1"/>
</dbReference>
<dbReference type="GO" id="GO:0030154">
    <property type="term" value="P:cell differentiation"/>
    <property type="evidence" value="ECO:0007669"/>
    <property type="project" value="TreeGrafter"/>
</dbReference>
<feature type="domain" description="FERM" evidence="1">
    <location>
        <begin position="23"/>
        <end position="177"/>
    </location>
</feature>